<keyword evidence="7" id="KW-1185">Reference proteome</keyword>
<evidence type="ECO:0000313" key="6">
    <source>
        <dbReference type="EMBL" id="MBP3965262.1"/>
    </source>
</evidence>
<dbReference type="Proteomes" id="UP000673394">
    <property type="component" value="Unassembled WGS sequence"/>
</dbReference>
<dbReference type="HAMAP" id="MF_00724">
    <property type="entry name" value="FliE"/>
    <property type="match status" value="1"/>
</dbReference>
<protein>
    <recommendedName>
        <fullName evidence="4 5">Flagellar hook-basal body complex protein FliE</fullName>
    </recommendedName>
</protein>
<evidence type="ECO:0000313" key="7">
    <source>
        <dbReference type="Proteomes" id="UP000673394"/>
    </source>
</evidence>
<evidence type="ECO:0000256" key="3">
    <source>
        <dbReference type="ARBA" id="ARBA00023143"/>
    </source>
</evidence>
<evidence type="ECO:0000256" key="2">
    <source>
        <dbReference type="ARBA" id="ARBA00009272"/>
    </source>
</evidence>
<gene>
    <name evidence="4 6" type="primary">fliE</name>
    <name evidence="6" type="ORF">I8J30_21265</name>
</gene>
<dbReference type="NCBIfam" id="TIGR00205">
    <property type="entry name" value="fliE"/>
    <property type="match status" value="1"/>
</dbReference>
<sequence length="101" mass="11218">MLQSQNIKLFDSGMEKTDVNAPTASASDMTKSFSDFLKNALDGVSAQEKDVHTMTDQYLLGNVDISQVMVASQQAELGLQLTSQVRNKVIEAYQEIMRMQI</sequence>
<keyword evidence="6" id="KW-0282">Flagellum</keyword>
<evidence type="ECO:0000256" key="4">
    <source>
        <dbReference type="HAMAP-Rule" id="MF_00724"/>
    </source>
</evidence>
<comment type="similarity">
    <text evidence="2 4">Belongs to the FliE family.</text>
</comment>
<accession>A0ABS5CH98</accession>
<keyword evidence="6" id="KW-0966">Cell projection</keyword>
<reference evidence="6 7" key="1">
    <citation type="submission" date="2021-04" db="EMBL/GenBank/DDBJ databases">
        <title>Paenibacillus sp. DLE-14 whole genome sequence.</title>
        <authorList>
            <person name="Ham Y.J."/>
        </authorList>
    </citation>
    <scope>NUCLEOTIDE SEQUENCE [LARGE SCALE GENOMIC DNA]</scope>
    <source>
        <strain evidence="6 7">DLE-14</strain>
    </source>
</reference>
<proteinExistence type="inferred from homology"/>
<dbReference type="Pfam" id="PF02049">
    <property type="entry name" value="FliE"/>
    <property type="match status" value="1"/>
</dbReference>
<comment type="subcellular location">
    <subcellularLocation>
        <location evidence="1 4">Bacterial flagellum basal body</location>
    </subcellularLocation>
</comment>
<dbReference type="InterPro" id="IPR001624">
    <property type="entry name" value="FliE"/>
</dbReference>
<keyword evidence="6" id="KW-0969">Cilium</keyword>
<evidence type="ECO:0000256" key="5">
    <source>
        <dbReference type="NCBIfam" id="TIGR00205"/>
    </source>
</evidence>
<dbReference type="PANTHER" id="PTHR34653">
    <property type="match status" value="1"/>
</dbReference>
<organism evidence="6 7">
    <name type="scientific">Paenibacillus lignilyticus</name>
    <dbReference type="NCBI Taxonomy" id="1172615"/>
    <lineage>
        <taxon>Bacteria</taxon>
        <taxon>Bacillati</taxon>
        <taxon>Bacillota</taxon>
        <taxon>Bacilli</taxon>
        <taxon>Bacillales</taxon>
        <taxon>Paenibacillaceae</taxon>
        <taxon>Paenibacillus</taxon>
    </lineage>
</organism>
<evidence type="ECO:0000256" key="1">
    <source>
        <dbReference type="ARBA" id="ARBA00004117"/>
    </source>
</evidence>
<keyword evidence="3 4" id="KW-0975">Bacterial flagellum</keyword>
<dbReference type="PRINTS" id="PR01006">
    <property type="entry name" value="FLGHOOKFLIE"/>
</dbReference>
<dbReference type="EMBL" id="JAGKSP010000009">
    <property type="protein sequence ID" value="MBP3965262.1"/>
    <property type="molecule type" value="Genomic_DNA"/>
</dbReference>
<comment type="caution">
    <text evidence="6">The sequence shown here is derived from an EMBL/GenBank/DDBJ whole genome shotgun (WGS) entry which is preliminary data.</text>
</comment>
<dbReference type="PANTHER" id="PTHR34653:SF1">
    <property type="entry name" value="FLAGELLAR HOOK-BASAL BODY COMPLEX PROTEIN FLIE"/>
    <property type="match status" value="1"/>
</dbReference>
<name>A0ABS5CH98_9BACL</name>